<dbReference type="InterPro" id="IPR043128">
    <property type="entry name" value="Rev_trsase/Diguanyl_cyclase"/>
</dbReference>
<dbReference type="Pfam" id="PF00498">
    <property type="entry name" value="FHA"/>
    <property type="match status" value="1"/>
</dbReference>
<gene>
    <name evidence="4" type="ORF">C2G38_2028819</name>
</gene>
<evidence type="ECO:0000313" key="5">
    <source>
        <dbReference type="Proteomes" id="UP000266673"/>
    </source>
</evidence>
<dbReference type="GO" id="GO:0052621">
    <property type="term" value="F:diguanylate cyclase activity"/>
    <property type="evidence" value="ECO:0007669"/>
    <property type="project" value="TreeGrafter"/>
</dbReference>
<dbReference type="SMART" id="SM00240">
    <property type="entry name" value="FHA"/>
    <property type="match status" value="1"/>
</dbReference>
<dbReference type="InterPro" id="IPR029787">
    <property type="entry name" value="Nucleotide_cyclase"/>
</dbReference>
<dbReference type="InterPro" id="IPR000160">
    <property type="entry name" value="GGDEF_dom"/>
</dbReference>
<evidence type="ECO:0000259" key="2">
    <source>
        <dbReference type="PROSITE" id="PS50006"/>
    </source>
</evidence>
<name>A0A397W012_9GLOM</name>
<feature type="domain" description="GGDEF" evidence="3">
    <location>
        <begin position="217"/>
        <end position="339"/>
    </location>
</feature>
<sequence>MDKIKILNENRALREYDYNKFNHVENIKYGGLHEIKKAYLEPIEINVTIKYLNEDDENKYHKKLLRENPKHILEHDDYKELYESAWQEDPKIRPSIEEVIQTIDDIDINQIYQDSDYIPNVYLGNSNAPATKKEACLFIVIGTWQTQFLFLTQTYTFVGRNESNDIVIKDQEIGKRHAKIKSFQGKVEIFDLGSKFGIYVNERKLGFRASRTLEKDDKITLGKATLQYLPAGERLCFKRIVQTLIRPEDIFARYGGEEFTILLKNTKSKLAFENAEKLRKAIESHEFNYNGKPVIVTVSFGIADMNSSVESHEDLLKHADEALYDAKKQGRNRVIIWTNKNDSVDSVGKETVSDSKENDSNGKENDSNSEEISSNSEDAQYARTPALWLTPSYSQPYFACSVNSNWNINVTAAENKLELNKWYHIAYTLSEPQKRMELYVNSKLIGFKEIKEIKVNESPLKIGHSGTYADFQGEMRNQVKVLTKEVDSNNYLEIFSGPTYFPTNKTTIQPNELLYVTNELSVMFQLNLEKHNSNWISIFLKGEDAQQARNPALWLTPNYSQPYPVCSVNGNWDKHITAETKIELNKWYHIAYTLSEPQKRMELYVDGELVGYTDAKDIIFNEFPLKIGHSDRFTDFQGQMSNKLGFKRAS</sequence>
<dbReference type="AlphaFoldDB" id="A0A397W012"/>
<dbReference type="Proteomes" id="UP000266673">
    <property type="component" value="Unassembled WGS sequence"/>
</dbReference>
<feature type="domain" description="FHA" evidence="2">
    <location>
        <begin position="156"/>
        <end position="205"/>
    </location>
</feature>
<dbReference type="STRING" id="44941.A0A397W012"/>
<dbReference type="CDD" id="cd00060">
    <property type="entry name" value="FHA"/>
    <property type="match status" value="1"/>
</dbReference>
<evidence type="ECO:0000313" key="4">
    <source>
        <dbReference type="EMBL" id="RIB28090.1"/>
    </source>
</evidence>
<keyword evidence="5" id="KW-1185">Reference proteome</keyword>
<dbReference type="SMART" id="SM00267">
    <property type="entry name" value="GGDEF"/>
    <property type="match status" value="1"/>
</dbReference>
<accession>A0A397W012</accession>
<evidence type="ECO:0000259" key="3">
    <source>
        <dbReference type="PROSITE" id="PS50887"/>
    </source>
</evidence>
<protein>
    <recommendedName>
        <fullName evidence="6">FHA domain-containing protein</fullName>
    </recommendedName>
</protein>
<reference evidence="4 5" key="1">
    <citation type="submission" date="2018-06" db="EMBL/GenBank/DDBJ databases">
        <title>Comparative genomics reveals the genomic features of Rhizophagus irregularis, R. cerebriforme, R. diaphanum and Gigaspora rosea, and their symbiotic lifestyle signature.</title>
        <authorList>
            <person name="Morin E."/>
            <person name="San Clemente H."/>
            <person name="Chen E.C.H."/>
            <person name="De La Providencia I."/>
            <person name="Hainaut M."/>
            <person name="Kuo A."/>
            <person name="Kohler A."/>
            <person name="Murat C."/>
            <person name="Tang N."/>
            <person name="Roy S."/>
            <person name="Loubradou J."/>
            <person name="Henrissat B."/>
            <person name="Grigoriev I.V."/>
            <person name="Corradi N."/>
            <person name="Roux C."/>
            <person name="Martin F.M."/>
        </authorList>
    </citation>
    <scope>NUCLEOTIDE SEQUENCE [LARGE SCALE GENOMIC DNA]</scope>
    <source>
        <strain evidence="4 5">DAOM 194757</strain>
    </source>
</reference>
<comment type="caution">
    <text evidence="4">The sequence shown here is derived from an EMBL/GenBank/DDBJ whole genome shotgun (WGS) entry which is preliminary data.</text>
</comment>
<dbReference type="InterPro" id="IPR000253">
    <property type="entry name" value="FHA_dom"/>
</dbReference>
<dbReference type="SUPFAM" id="SSF55073">
    <property type="entry name" value="Nucleotide cyclase"/>
    <property type="match status" value="1"/>
</dbReference>
<dbReference type="InterPro" id="IPR013320">
    <property type="entry name" value="ConA-like_dom_sf"/>
</dbReference>
<dbReference type="GO" id="GO:0043709">
    <property type="term" value="P:cell adhesion involved in single-species biofilm formation"/>
    <property type="evidence" value="ECO:0007669"/>
    <property type="project" value="TreeGrafter"/>
</dbReference>
<dbReference type="PROSITE" id="PS50887">
    <property type="entry name" value="GGDEF"/>
    <property type="match status" value="1"/>
</dbReference>
<dbReference type="SUPFAM" id="SSF49899">
    <property type="entry name" value="Concanavalin A-like lectins/glucanases"/>
    <property type="match status" value="2"/>
</dbReference>
<dbReference type="GO" id="GO:0005886">
    <property type="term" value="C:plasma membrane"/>
    <property type="evidence" value="ECO:0007669"/>
    <property type="project" value="TreeGrafter"/>
</dbReference>
<dbReference type="Pfam" id="PF00990">
    <property type="entry name" value="GGDEF"/>
    <property type="match status" value="1"/>
</dbReference>
<dbReference type="Gene3D" id="3.30.70.270">
    <property type="match status" value="1"/>
</dbReference>
<organism evidence="4 5">
    <name type="scientific">Gigaspora rosea</name>
    <dbReference type="NCBI Taxonomy" id="44941"/>
    <lineage>
        <taxon>Eukaryota</taxon>
        <taxon>Fungi</taxon>
        <taxon>Fungi incertae sedis</taxon>
        <taxon>Mucoromycota</taxon>
        <taxon>Glomeromycotina</taxon>
        <taxon>Glomeromycetes</taxon>
        <taxon>Diversisporales</taxon>
        <taxon>Gigasporaceae</taxon>
        <taxon>Gigaspora</taxon>
    </lineage>
</organism>
<dbReference type="PANTHER" id="PTHR45138:SF9">
    <property type="entry name" value="DIGUANYLATE CYCLASE DGCM-RELATED"/>
    <property type="match status" value="1"/>
</dbReference>
<evidence type="ECO:0008006" key="6">
    <source>
        <dbReference type="Google" id="ProtNLM"/>
    </source>
</evidence>
<dbReference type="SUPFAM" id="SSF49879">
    <property type="entry name" value="SMAD/FHA domain"/>
    <property type="match status" value="1"/>
</dbReference>
<feature type="compositionally biased region" description="Basic and acidic residues" evidence="1">
    <location>
        <begin position="347"/>
        <end position="366"/>
    </location>
</feature>
<dbReference type="InterPro" id="IPR050469">
    <property type="entry name" value="Diguanylate_Cyclase"/>
</dbReference>
<evidence type="ECO:0000256" key="1">
    <source>
        <dbReference type="SAM" id="MobiDB-lite"/>
    </source>
</evidence>
<dbReference type="PANTHER" id="PTHR45138">
    <property type="entry name" value="REGULATORY COMPONENTS OF SENSORY TRANSDUCTION SYSTEM"/>
    <property type="match status" value="1"/>
</dbReference>
<dbReference type="OrthoDB" id="2324354at2759"/>
<proteinExistence type="predicted"/>
<dbReference type="Gene3D" id="2.60.120.200">
    <property type="match status" value="2"/>
</dbReference>
<dbReference type="NCBIfam" id="TIGR00254">
    <property type="entry name" value="GGDEF"/>
    <property type="match status" value="1"/>
</dbReference>
<dbReference type="CDD" id="cd01949">
    <property type="entry name" value="GGDEF"/>
    <property type="match status" value="1"/>
</dbReference>
<dbReference type="InterPro" id="IPR008984">
    <property type="entry name" value="SMAD_FHA_dom_sf"/>
</dbReference>
<dbReference type="EMBL" id="QKWP01000077">
    <property type="protein sequence ID" value="RIB28090.1"/>
    <property type="molecule type" value="Genomic_DNA"/>
</dbReference>
<dbReference type="PROSITE" id="PS50006">
    <property type="entry name" value="FHA_DOMAIN"/>
    <property type="match status" value="1"/>
</dbReference>
<dbReference type="Gene3D" id="2.60.200.20">
    <property type="match status" value="1"/>
</dbReference>
<feature type="region of interest" description="Disordered" evidence="1">
    <location>
        <begin position="345"/>
        <end position="377"/>
    </location>
</feature>
<dbReference type="Pfam" id="PF13385">
    <property type="entry name" value="Laminin_G_3"/>
    <property type="match status" value="2"/>
</dbReference>